<dbReference type="EMBL" id="JANTQA010000047">
    <property type="protein sequence ID" value="KAJ3432991.1"/>
    <property type="molecule type" value="Genomic_DNA"/>
</dbReference>
<accession>A0AAV7YT73</accession>
<name>A0AAV7YT73_9EUKA</name>
<feature type="region of interest" description="Disordered" evidence="1">
    <location>
        <begin position="591"/>
        <end position="664"/>
    </location>
</feature>
<dbReference type="Proteomes" id="UP001146793">
    <property type="component" value="Unassembled WGS sequence"/>
</dbReference>
<evidence type="ECO:0000313" key="2">
    <source>
        <dbReference type="EMBL" id="KAJ3432991.1"/>
    </source>
</evidence>
<feature type="compositionally biased region" description="Acidic residues" evidence="1">
    <location>
        <begin position="620"/>
        <end position="659"/>
    </location>
</feature>
<reference evidence="2" key="1">
    <citation type="submission" date="2022-08" db="EMBL/GenBank/DDBJ databases">
        <title>Novel sulphate-reducing endosymbionts in the free-living metamonad Anaeramoeba.</title>
        <authorList>
            <person name="Jerlstrom-Hultqvist J."/>
            <person name="Cepicka I."/>
            <person name="Gallot-Lavallee L."/>
            <person name="Salas-Leiva D."/>
            <person name="Curtis B.A."/>
            <person name="Zahonova K."/>
            <person name="Pipaliya S."/>
            <person name="Dacks J."/>
            <person name="Roger A.J."/>
        </authorList>
    </citation>
    <scope>NUCLEOTIDE SEQUENCE</scope>
    <source>
        <strain evidence="2">Busselton2</strain>
    </source>
</reference>
<feature type="region of interest" description="Disordered" evidence="1">
    <location>
        <begin position="260"/>
        <end position="279"/>
    </location>
</feature>
<proteinExistence type="predicted"/>
<evidence type="ECO:0000256" key="1">
    <source>
        <dbReference type="SAM" id="MobiDB-lite"/>
    </source>
</evidence>
<gene>
    <name evidence="2" type="ORF">M0812_21938</name>
</gene>
<evidence type="ECO:0000313" key="3">
    <source>
        <dbReference type="Proteomes" id="UP001146793"/>
    </source>
</evidence>
<protein>
    <submittedName>
        <fullName evidence="2">Uncharacterized protein</fullName>
    </submittedName>
</protein>
<feature type="region of interest" description="Disordered" evidence="1">
    <location>
        <begin position="1057"/>
        <end position="1077"/>
    </location>
</feature>
<sequence>MREVLKEKIPLKSSTNEILDYSCRVMKKFQPKSFVSLDNLQPKDKLELLLKSCINFGVSELYILSGNKKITMGRLMTLMKGVGRRVDDLSFEPSFQGINLIKLKNKKKGLTESQRSRLISRNPVKRTFSGRTIFLTPMKQSDKRRKDSLLLSPFFTLKGNKNVNSPLASEGLLESSGEIKKIQQLYANGETEFNLIYQNKDKKRIKVSMILGIAKFILQMEEGDKYIYPFEVIGKSKIRLSRNDPNLFQLLIIEELGDDKTHDNEDKENNKENLDNNNKKSNGHEIKYLFVTSNPEERFIITKTFQLYKHYYGNNPEQISQSGEILNYKHEQIALTLRCLKNEISTFNIKLMNEENEKFMKGILQINPEYFIIHPTQEQKQAKKKQKNKIRLDQESPLTIYWDESDVETNAPPKDPKIIEIILDHLNGFTLKCYSQKQRDLINRCILGFKSNKTDSFIIKEKNVPKNNFKKPQLMGTLMKKNVQIQLFPQSPKKSLDFEFFQTFDLKKINKKQFAYFAIFNDNGNSPIINLQSRNPFNLETCANSPLLTYDDSNIDRHKYLNKQIKQFLKLGKADFEIEIYLVNNFFEQDQNKNKNKNGNEKEDQDEEEEEREKDKGEEKDDDDDDDEIDNDIDLSGEDAEEKDSDSDNEEEKENDDDKEQEKEKELIKEKISLKLTQDKILIEFMDLKAKKKILLNKNYSSTQKLFAHSEKLTHLLYLDTSGNKFVFNCDTVIIRDLILNSYFIFREQYFYNLKNKTKKVETKKLLSDYLKIISPKNLLYQCKYERKRKSLYQYPKEKNPRSKEINPKFATYDLQFYNSLEEHIGPGQIFLYQDHFIIKFFSEKKKRYYSVYSKPLLLEQNSVFCRFHFDEKEYVNIAFPNLKQRNNFIKGFTIRKNNSINCNYNSPTIFKSILLKDNGEMIPIKINVRFDCFFFKSNYSTLRCEYLPDSKCSISKHDSDLIRINLGIGHSTIKCLFQNSIASMQFIKCFHSNKYKWLLGNTQNPKFYFNQNMKIDDHTNCAIAFTNHRLLCIKKNTQGLPTTLNYYSTQNSQLIVDNNNNNNNNNGRSSNSSSSSINKVGQQRFFSKVVLNNKNILKFEFKTTNEQLVFNKSYKNIAHKAEREYNRLKFISKKLKSVTNNNILPSLIFHINFYNINNPNFKNDQGFLKLYPNHLIITAQDESTCDSKLINADVQLYAKNSNFLIITIKKLKFLISFVNPKHREYFIWIFGTIKKQKKPNYISAGKEIPITKITDGNNNPICKFKYTPLIIKFQNSSLCVVYSKEFVEIGYNNLRINIDQKLKNQCNLIKNKKIVYKISFEDNVLALEFAKMFTFFEEKFSLSDTFLSNLLNFTKFNNKNTRKKFRKPTVDQNSNYKIGFLENKNDNNTTNGWLVIDKNTNKLSIFDLPKHKNFLQFYITDGISIFTNQQKLQYISMCLTQNTKFMLNFTSANRKQEFISEIKIIYKEFEKTLTQHNNERKKQI</sequence>
<feature type="compositionally biased region" description="Acidic residues" evidence="1">
    <location>
        <begin position="603"/>
        <end position="612"/>
    </location>
</feature>
<feature type="compositionally biased region" description="Low complexity" evidence="1">
    <location>
        <begin position="1059"/>
        <end position="1077"/>
    </location>
</feature>
<feature type="compositionally biased region" description="Basic and acidic residues" evidence="1">
    <location>
        <begin position="591"/>
        <end position="602"/>
    </location>
</feature>
<organism evidence="2 3">
    <name type="scientific">Anaeramoeba flamelloides</name>
    <dbReference type="NCBI Taxonomy" id="1746091"/>
    <lineage>
        <taxon>Eukaryota</taxon>
        <taxon>Metamonada</taxon>
        <taxon>Anaeramoebidae</taxon>
        <taxon>Anaeramoeba</taxon>
    </lineage>
</organism>
<comment type="caution">
    <text evidence="2">The sequence shown here is derived from an EMBL/GenBank/DDBJ whole genome shotgun (WGS) entry which is preliminary data.</text>
</comment>